<keyword evidence="3" id="KW-1185">Reference proteome</keyword>
<evidence type="ECO:0000313" key="2">
    <source>
        <dbReference type="EMBL" id="EDO35365.1"/>
    </source>
</evidence>
<reference evidence="2 3" key="1">
    <citation type="journal article" date="2007" name="Science">
        <title>Sea anemone genome reveals ancestral eumetazoan gene repertoire and genomic organization.</title>
        <authorList>
            <person name="Putnam N.H."/>
            <person name="Srivastava M."/>
            <person name="Hellsten U."/>
            <person name="Dirks B."/>
            <person name="Chapman J."/>
            <person name="Salamov A."/>
            <person name="Terry A."/>
            <person name="Shapiro H."/>
            <person name="Lindquist E."/>
            <person name="Kapitonov V.V."/>
            <person name="Jurka J."/>
            <person name="Genikhovich G."/>
            <person name="Grigoriev I.V."/>
            <person name="Lucas S.M."/>
            <person name="Steele R.E."/>
            <person name="Finnerty J.R."/>
            <person name="Technau U."/>
            <person name="Martindale M.Q."/>
            <person name="Rokhsar D.S."/>
        </authorList>
    </citation>
    <scope>NUCLEOTIDE SEQUENCE [LARGE SCALE GENOMIC DNA]</scope>
    <source>
        <strain evidence="3">CH2 X CH6</strain>
    </source>
</reference>
<dbReference type="InParanoid" id="A7SLS7"/>
<organism evidence="2 3">
    <name type="scientific">Nematostella vectensis</name>
    <name type="common">Starlet sea anemone</name>
    <dbReference type="NCBI Taxonomy" id="45351"/>
    <lineage>
        <taxon>Eukaryota</taxon>
        <taxon>Metazoa</taxon>
        <taxon>Cnidaria</taxon>
        <taxon>Anthozoa</taxon>
        <taxon>Hexacorallia</taxon>
        <taxon>Actiniaria</taxon>
        <taxon>Edwardsiidae</taxon>
        <taxon>Nematostella</taxon>
    </lineage>
</organism>
<dbReference type="OMA" id="TIRMSAV"/>
<keyword evidence="1" id="KW-0812">Transmembrane</keyword>
<keyword evidence="1" id="KW-0472">Membrane</keyword>
<protein>
    <submittedName>
        <fullName evidence="2">Uncharacterized protein</fullName>
    </submittedName>
</protein>
<dbReference type="Proteomes" id="UP000001593">
    <property type="component" value="Unassembled WGS sequence"/>
</dbReference>
<dbReference type="eggNOG" id="ENOG502STPK">
    <property type="taxonomic scope" value="Eukaryota"/>
</dbReference>
<accession>A7SLS7</accession>
<dbReference type="AlphaFoldDB" id="A7SLS7"/>
<dbReference type="HOGENOM" id="CLU_050760_0_0_1"/>
<dbReference type="OrthoDB" id="5981348at2759"/>
<evidence type="ECO:0000256" key="1">
    <source>
        <dbReference type="SAM" id="Phobius"/>
    </source>
</evidence>
<gene>
    <name evidence="2" type="ORF">NEMVEDRAFT_v1g246084</name>
</gene>
<dbReference type="KEGG" id="nve:5506768"/>
<evidence type="ECO:0000313" key="3">
    <source>
        <dbReference type="Proteomes" id="UP000001593"/>
    </source>
</evidence>
<name>A7SLS7_NEMVE</name>
<proteinExistence type="predicted"/>
<dbReference type="PhylomeDB" id="A7SLS7"/>
<sequence length="440" mass="50516">MRTSSLKIAVIFSGGGALFMLIILFQRIENTKLGLFSAIAAEEPKYTPEVAKAVPKITKLHEITVFLRLTSNKEHKRRLYCYFLRTYVLFWPENLPSKTVLVLDQESLQDHEFGVKLINKTKSNFPNLKFDVQYEPLPMKSVLEFPGSPKPPGYNRQLWSSFFIDKYTDDDVIAWMDTDAAFTFPVTTSSIFNGGKLRAIGSECSVSISWVQTWATTTELALGVPMIADFMIYFPVYILRDTFTNCRNHILKRFKTNDFAEAFKGFYKGYISPVCIILSYAWHFERDRYDWSFKLCSSLTDYNKKFSKEAQIPPENANAFLPQPQTAFHYCDVDFLMSNIRMSYCLVKGSGGNPIDKCPGRDIALNRSLVLFNHDLQRVNNPEDTPCLGEHRESCLRTLEECFRNIKGEIAQGLRKVDWRDLETVDKLAKEDGIQCTTIP</sequence>
<dbReference type="EMBL" id="DS469701">
    <property type="protein sequence ID" value="EDO35365.1"/>
    <property type="molecule type" value="Genomic_DNA"/>
</dbReference>
<feature type="transmembrane region" description="Helical" evidence="1">
    <location>
        <begin position="6"/>
        <end position="25"/>
    </location>
</feature>
<keyword evidence="1" id="KW-1133">Transmembrane helix</keyword>